<comment type="caution">
    <text evidence="2">The sequence shown here is derived from an EMBL/GenBank/DDBJ whole genome shotgun (WGS) entry which is preliminary data.</text>
</comment>
<dbReference type="Proteomes" id="UP000308199">
    <property type="component" value="Unassembled WGS sequence"/>
</dbReference>
<feature type="compositionally biased region" description="Low complexity" evidence="1">
    <location>
        <begin position="179"/>
        <end position="188"/>
    </location>
</feature>
<feature type="compositionally biased region" description="Basic residues" evidence="1">
    <location>
        <begin position="569"/>
        <end position="578"/>
    </location>
</feature>
<keyword evidence="3" id="KW-1185">Reference proteome</keyword>
<evidence type="ECO:0000313" key="3">
    <source>
        <dbReference type="Proteomes" id="UP000308199"/>
    </source>
</evidence>
<sequence length="578" mass="63328">MKIFLLDTENVVWIKGNEEKVQKKLNAPIDNLSVSRPHHQSNTESVPHKRLENKTSRSYSLGASDKPSGSSTPLFHLQKRLRIDNNVLSEHSDNRNNDGTASRGRSEREKDRDRLLSLPRAYSATPAIQRIIDSVVGVNVAHTTPPLSRSNSPAGNPNSEYRALSGSRPTTCPNSPNSGAATPAPTGWTALTSRHSLRRFDIRPWGPRHLEYDYNEARKEFQGAAYFALGQYGYVPPRGVVKFKAPPPYELPSMSDLRKIPSFQRACRRLDAADRALEEALARGETWENTPIPKEYFQFSLEGLNPNEICTERLDNAAAKDRSRSSVTLEEAADLIDNSHPERSSSLSRTKTFTAEVCHNRKSVSTPTTSLILDKGQEAMITANKIDPAENVASLSQLKLTNEKTHPFDVCPNLMTDANINEAAPQIGSTSFSVLHASAATKQESSASDSAPPLPAADVDMPPAQLPRKRLLEVVDNESESNEGNRKKANSSFLSPPSMRTYSPVPVPPESDRMSPAPLTRVASASTSVSTSESSSDAPKSARRNRSGTHKYAGGSRADTPLSRNSSARTRRSGTTKR</sequence>
<feature type="compositionally biased region" description="Basic and acidic residues" evidence="1">
    <location>
        <begin position="46"/>
        <end position="55"/>
    </location>
</feature>
<feature type="region of interest" description="Disordered" evidence="1">
    <location>
        <begin position="476"/>
        <end position="578"/>
    </location>
</feature>
<dbReference type="AlphaFoldDB" id="A0A4S4L8A8"/>
<organism evidence="2 3">
    <name type="scientific">Phellinidium pouzarii</name>
    <dbReference type="NCBI Taxonomy" id="167371"/>
    <lineage>
        <taxon>Eukaryota</taxon>
        <taxon>Fungi</taxon>
        <taxon>Dikarya</taxon>
        <taxon>Basidiomycota</taxon>
        <taxon>Agaricomycotina</taxon>
        <taxon>Agaricomycetes</taxon>
        <taxon>Hymenochaetales</taxon>
        <taxon>Hymenochaetaceae</taxon>
        <taxon>Phellinidium</taxon>
    </lineage>
</organism>
<dbReference type="EMBL" id="SGPK01000124">
    <property type="protein sequence ID" value="THH07846.1"/>
    <property type="molecule type" value="Genomic_DNA"/>
</dbReference>
<protein>
    <submittedName>
        <fullName evidence="2">Uncharacterized protein</fullName>
    </submittedName>
</protein>
<name>A0A4S4L8A8_9AGAM</name>
<reference evidence="2 3" key="1">
    <citation type="submission" date="2019-02" db="EMBL/GenBank/DDBJ databases">
        <title>Genome sequencing of the rare red list fungi Phellinidium pouzarii.</title>
        <authorList>
            <person name="Buettner E."/>
            <person name="Kellner H."/>
        </authorList>
    </citation>
    <scope>NUCLEOTIDE SEQUENCE [LARGE SCALE GENOMIC DNA]</scope>
    <source>
        <strain evidence="2 3">DSM 108285</strain>
    </source>
</reference>
<feature type="compositionally biased region" description="Polar residues" evidence="1">
    <location>
        <begin position="167"/>
        <end position="178"/>
    </location>
</feature>
<feature type="region of interest" description="Disordered" evidence="1">
    <location>
        <begin position="440"/>
        <end position="462"/>
    </location>
</feature>
<evidence type="ECO:0000256" key="1">
    <source>
        <dbReference type="SAM" id="MobiDB-lite"/>
    </source>
</evidence>
<dbReference type="OrthoDB" id="3266578at2759"/>
<feature type="compositionally biased region" description="Polar residues" evidence="1">
    <location>
        <begin position="56"/>
        <end position="73"/>
    </location>
</feature>
<feature type="region of interest" description="Disordered" evidence="1">
    <location>
        <begin position="144"/>
        <end position="188"/>
    </location>
</feature>
<accession>A0A4S4L8A8</accession>
<feature type="region of interest" description="Disordered" evidence="1">
    <location>
        <begin position="29"/>
        <end position="113"/>
    </location>
</feature>
<feature type="compositionally biased region" description="Polar residues" evidence="1">
    <location>
        <begin position="144"/>
        <end position="159"/>
    </location>
</feature>
<gene>
    <name evidence="2" type="ORF">EW145_g3100</name>
</gene>
<feature type="compositionally biased region" description="Basic and acidic residues" evidence="1">
    <location>
        <begin position="104"/>
        <end position="113"/>
    </location>
</feature>
<feature type="compositionally biased region" description="Polar residues" evidence="1">
    <location>
        <begin position="490"/>
        <end position="501"/>
    </location>
</feature>
<evidence type="ECO:0000313" key="2">
    <source>
        <dbReference type="EMBL" id="THH07846.1"/>
    </source>
</evidence>
<feature type="compositionally biased region" description="Low complexity" evidence="1">
    <location>
        <begin position="522"/>
        <end position="536"/>
    </location>
</feature>
<feature type="compositionally biased region" description="Low complexity" evidence="1">
    <location>
        <begin position="445"/>
        <end position="460"/>
    </location>
</feature>
<proteinExistence type="predicted"/>